<evidence type="ECO:0000259" key="3">
    <source>
        <dbReference type="Pfam" id="PF06030"/>
    </source>
</evidence>
<dbReference type="Proteomes" id="UP000664495">
    <property type="component" value="Unassembled WGS sequence"/>
</dbReference>
<feature type="chain" id="PRO_5045997785" evidence="2">
    <location>
        <begin position="23"/>
        <end position="356"/>
    </location>
</feature>
<evidence type="ECO:0000256" key="2">
    <source>
        <dbReference type="SAM" id="SignalP"/>
    </source>
</evidence>
<feature type="domain" description="WxL Interacting Protein peptidoglycan binding" evidence="3">
    <location>
        <begin position="40"/>
        <end position="159"/>
    </location>
</feature>
<sequence length="356" mass="40385">MKRLLLILSLVVMILFPSAGFAKDTKESMEITENEKRAGFTVQAVLPENQINDRVSFYHLLMQPEQKQTIEVKIMNSSADKQTYKVEVINAATNKNGLITYDERDKKPDKSMTLPINEVAKPKNKEVSVEAYSEGKAEIDIHLPKDAFQGILLGGVRISLKSDDEEEESQGMAVKNTYGYAIGLVLTEQDFAPIYGETELKLTKLQPEIDYGSKVLEASIQNPYPEAMQNLTAEGKIVRKGQEKAIAKNKQEKVKIAPNSVFPFQIDWGMQEVSAGEYTFIGKVKGETKTWNFKEDFTITREIAKKMNQQTAFRIFIPSWWTTSFYVMGTATAVVTAWLVIRFVKRTKGREKREEE</sequence>
<evidence type="ECO:0000313" key="6">
    <source>
        <dbReference type="Proteomes" id="UP000664495"/>
    </source>
</evidence>
<feature type="signal peptide" evidence="2">
    <location>
        <begin position="1"/>
        <end position="22"/>
    </location>
</feature>
<dbReference type="Pfam" id="PF06030">
    <property type="entry name" value="WxLIP_PGBD"/>
    <property type="match status" value="1"/>
</dbReference>
<dbReference type="Pfam" id="PF11797">
    <property type="entry name" value="WxLIP_HBD"/>
    <property type="match status" value="1"/>
</dbReference>
<keyword evidence="2" id="KW-0732">Signal</keyword>
<dbReference type="RefSeq" id="WP_207107141.1">
    <property type="nucleotide sequence ID" value="NZ_JAFLVR010000008.1"/>
</dbReference>
<dbReference type="InterPro" id="IPR010317">
    <property type="entry name" value="WxLIP_PGBD"/>
</dbReference>
<dbReference type="InterPro" id="IPR021759">
    <property type="entry name" value="WxLIP_HBD"/>
</dbReference>
<keyword evidence="1" id="KW-0472">Membrane</keyword>
<proteinExistence type="predicted"/>
<evidence type="ECO:0000259" key="4">
    <source>
        <dbReference type="Pfam" id="PF11797"/>
    </source>
</evidence>
<evidence type="ECO:0000256" key="1">
    <source>
        <dbReference type="SAM" id="Phobius"/>
    </source>
</evidence>
<name>A0ABS3HD01_9ENTE</name>
<reference evidence="5 6" key="1">
    <citation type="submission" date="2021-03" db="EMBL/GenBank/DDBJ databases">
        <title>Enterococcal diversity collection.</title>
        <authorList>
            <person name="Gilmore M.S."/>
            <person name="Schwartzman J."/>
            <person name="Van Tyne D."/>
            <person name="Martin M."/>
            <person name="Earl A.M."/>
            <person name="Manson A.L."/>
            <person name="Straub T."/>
            <person name="Salamzade R."/>
            <person name="Saavedra J."/>
            <person name="Lebreton F."/>
            <person name="Prichula J."/>
            <person name="Schaufler K."/>
            <person name="Gaca A."/>
            <person name="Sgardioli B."/>
            <person name="Wagenaar J."/>
            <person name="Strong T."/>
        </authorList>
    </citation>
    <scope>NUCLEOTIDE SEQUENCE [LARGE SCALE GENOMIC DNA]</scope>
    <source>
        <strain evidence="5 6">MJM16</strain>
    </source>
</reference>
<dbReference type="EMBL" id="JAFLVR010000008">
    <property type="protein sequence ID" value="MBO0451327.1"/>
    <property type="molecule type" value="Genomic_DNA"/>
</dbReference>
<comment type="caution">
    <text evidence="5">The sequence shown here is derived from an EMBL/GenBank/DDBJ whole genome shotgun (WGS) entry which is preliminary data.</text>
</comment>
<evidence type="ECO:0000313" key="5">
    <source>
        <dbReference type="EMBL" id="MBO0451327.1"/>
    </source>
</evidence>
<keyword evidence="1" id="KW-0812">Transmembrane</keyword>
<accession>A0ABS3HD01</accession>
<feature type="domain" description="WxL Interacting Protein host binding" evidence="4">
    <location>
        <begin position="170"/>
        <end position="309"/>
    </location>
</feature>
<organism evidence="5 6">
    <name type="scientific">Candidatus Enterococcus murrayae</name>
    <dbReference type="NCBI Taxonomy" id="2815321"/>
    <lineage>
        <taxon>Bacteria</taxon>
        <taxon>Bacillati</taxon>
        <taxon>Bacillota</taxon>
        <taxon>Bacilli</taxon>
        <taxon>Lactobacillales</taxon>
        <taxon>Enterococcaceae</taxon>
        <taxon>Enterococcus</taxon>
    </lineage>
</organism>
<keyword evidence="1" id="KW-1133">Transmembrane helix</keyword>
<protein>
    <submittedName>
        <fullName evidence="5">DUF916 and DUF3324 domain-containing protein</fullName>
    </submittedName>
</protein>
<keyword evidence="6" id="KW-1185">Reference proteome</keyword>
<gene>
    <name evidence="5" type="ORF">JZO85_03550</name>
</gene>
<feature type="transmembrane region" description="Helical" evidence="1">
    <location>
        <begin position="320"/>
        <end position="344"/>
    </location>
</feature>